<proteinExistence type="predicted"/>
<name>A0A3L6PHN9_PANMI</name>
<dbReference type="GO" id="GO:0030014">
    <property type="term" value="C:CCR4-NOT complex"/>
    <property type="evidence" value="ECO:0007669"/>
    <property type="project" value="InterPro"/>
</dbReference>
<accession>A0A3L6PHN9</accession>
<organism evidence="1 2">
    <name type="scientific">Panicum miliaceum</name>
    <name type="common">Proso millet</name>
    <name type="synonym">Broomcorn millet</name>
    <dbReference type="NCBI Taxonomy" id="4540"/>
    <lineage>
        <taxon>Eukaryota</taxon>
        <taxon>Viridiplantae</taxon>
        <taxon>Streptophyta</taxon>
        <taxon>Embryophyta</taxon>
        <taxon>Tracheophyta</taxon>
        <taxon>Spermatophyta</taxon>
        <taxon>Magnoliopsida</taxon>
        <taxon>Liliopsida</taxon>
        <taxon>Poales</taxon>
        <taxon>Poaceae</taxon>
        <taxon>PACMAD clade</taxon>
        <taxon>Panicoideae</taxon>
        <taxon>Panicodae</taxon>
        <taxon>Paniceae</taxon>
        <taxon>Panicinae</taxon>
        <taxon>Panicum</taxon>
        <taxon>Panicum sect. Panicum</taxon>
    </lineage>
</organism>
<evidence type="ECO:0000313" key="1">
    <source>
        <dbReference type="EMBL" id="RLM55831.1"/>
    </source>
</evidence>
<dbReference type="AlphaFoldDB" id="A0A3L6PHN9"/>
<keyword evidence="2" id="KW-1185">Reference proteome</keyword>
<dbReference type="GO" id="GO:0003676">
    <property type="term" value="F:nucleic acid binding"/>
    <property type="evidence" value="ECO:0007669"/>
    <property type="project" value="InterPro"/>
</dbReference>
<gene>
    <name evidence="1" type="ORF">C2845_PM10G11490</name>
</gene>
<dbReference type="Proteomes" id="UP000275267">
    <property type="component" value="Unassembled WGS sequence"/>
</dbReference>
<dbReference type="InterPro" id="IPR036397">
    <property type="entry name" value="RNaseH_sf"/>
</dbReference>
<evidence type="ECO:0000313" key="2">
    <source>
        <dbReference type="Proteomes" id="UP000275267"/>
    </source>
</evidence>
<dbReference type="Gene3D" id="3.30.420.10">
    <property type="entry name" value="Ribonuclease H-like superfamily/Ribonuclease H"/>
    <property type="match status" value="1"/>
</dbReference>
<dbReference type="STRING" id="4540.A0A3L6PHN9"/>
<protein>
    <submittedName>
        <fullName evidence="1">Uncharacterized protein</fullName>
    </submittedName>
</protein>
<dbReference type="InterPro" id="IPR012337">
    <property type="entry name" value="RNaseH-like_sf"/>
</dbReference>
<comment type="caution">
    <text evidence="1">The sequence shown here is derived from an EMBL/GenBank/DDBJ whole genome shotgun (WGS) entry which is preliminary data.</text>
</comment>
<dbReference type="PANTHER" id="PTHR10797">
    <property type="entry name" value="CCR4-NOT TRANSCRIPTION COMPLEX SUBUNIT"/>
    <property type="match status" value="1"/>
</dbReference>
<dbReference type="SUPFAM" id="SSF53098">
    <property type="entry name" value="Ribonuclease H-like"/>
    <property type="match status" value="1"/>
</dbReference>
<dbReference type="InterPro" id="IPR039637">
    <property type="entry name" value="CNOT7/CNOT8/Pop2"/>
</dbReference>
<sequence>MFKFNPAAQWPGAMEPPPFQHAVPAGVPLAPQSGVPVRTVWAANLDAETAALRAFAARARFVAFAAHYPGVVHAAPPQADHNALTKEQRYAAIRANADRAADPHAPDCLEYLEARGMDLNAHRAHGFSAVRLTCALHGCGLLRRPGLSWVAYA</sequence>
<dbReference type="GO" id="GO:0004535">
    <property type="term" value="F:poly(A)-specific ribonuclease activity"/>
    <property type="evidence" value="ECO:0007669"/>
    <property type="project" value="InterPro"/>
</dbReference>
<dbReference type="EMBL" id="PQIB02000018">
    <property type="protein sequence ID" value="RLM55831.1"/>
    <property type="molecule type" value="Genomic_DNA"/>
</dbReference>
<reference evidence="2" key="1">
    <citation type="journal article" date="2019" name="Nat. Commun.">
        <title>The genome of broomcorn millet.</title>
        <authorList>
            <person name="Zou C."/>
            <person name="Miki D."/>
            <person name="Li D."/>
            <person name="Tang Q."/>
            <person name="Xiao L."/>
            <person name="Rajput S."/>
            <person name="Deng P."/>
            <person name="Jia W."/>
            <person name="Huang R."/>
            <person name="Zhang M."/>
            <person name="Sun Y."/>
            <person name="Hu J."/>
            <person name="Fu X."/>
            <person name="Schnable P.S."/>
            <person name="Li F."/>
            <person name="Zhang H."/>
            <person name="Feng B."/>
            <person name="Zhu X."/>
            <person name="Liu R."/>
            <person name="Schnable J.C."/>
            <person name="Zhu J.-K."/>
            <person name="Zhang H."/>
        </authorList>
    </citation>
    <scope>NUCLEOTIDE SEQUENCE [LARGE SCALE GENOMIC DNA]</scope>
</reference>